<dbReference type="Proteomes" id="UP001211907">
    <property type="component" value="Unassembled WGS sequence"/>
</dbReference>
<dbReference type="AlphaFoldDB" id="A0AAD5XAC8"/>
<dbReference type="InterPro" id="IPR001680">
    <property type="entry name" value="WD40_rpt"/>
</dbReference>
<dbReference type="Gene3D" id="2.130.10.10">
    <property type="entry name" value="YVTN repeat-like/Quinoprotein amine dehydrogenase"/>
    <property type="match status" value="2"/>
</dbReference>
<name>A0AAD5XAC8_9FUNG</name>
<dbReference type="PROSITE" id="PS50082">
    <property type="entry name" value="WD_REPEATS_2"/>
    <property type="match status" value="2"/>
</dbReference>
<dbReference type="InterPro" id="IPR036322">
    <property type="entry name" value="WD40_repeat_dom_sf"/>
</dbReference>
<evidence type="ECO:0000256" key="2">
    <source>
        <dbReference type="SAM" id="MobiDB-lite"/>
    </source>
</evidence>
<dbReference type="EMBL" id="JADGJH010003869">
    <property type="protein sequence ID" value="KAJ3088356.1"/>
    <property type="molecule type" value="Genomic_DNA"/>
</dbReference>
<evidence type="ECO:0008006" key="5">
    <source>
        <dbReference type="Google" id="ProtNLM"/>
    </source>
</evidence>
<accession>A0AAD5XAC8</accession>
<dbReference type="PANTHER" id="PTHR44675:SF1">
    <property type="entry name" value="P21-ACTIVATED PROTEIN KINASE-INTERACTING PROTEIN 1"/>
    <property type="match status" value="1"/>
</dbReference>
<protein>
    <recommendedName>
        <fullName evidence="5">P21-activated protein kinase-interacting protein 1-like</fullName>
    </recommendedName>
</protein>
<feature type="compositionally biased region" description="Acidic residues" evidence="2">
    <location>
        <begin position="333"/>
        <end position="347"/>
    </location>
</feature>
<proteinExistence type="predicted"/>
<dbReference type="InterPro" id="IPR015943">
    <property type="entry name" value="WD40/YVTN_repeat-like_dom_sf"/>
</dbReference>
<dbReference type="SUPFAM" id="SSF50978">
    <property type="entry name" value="WD40 repeat-like"/>
    <property type="match status" value="1"/>
</dbReference>
<dbReference type="PROSITE" id="PS50294">
    <property type="entry name" value="WD_REPEATS_REGION"/>
    <property type="match status" value="1"/>
</dbReference>
<feature type="repeat" description="WD" evidence="1">
    <location>
        <begin position="119"/>
        <end position="160"/>
    </location>
</feature>
<keyword evidence="4" id="KW-1185">Reference proteome</keyword>
<reference evidence="3" key="1">
    <citation type="submission" date="2020-05" db="EMBL/GenBank/DDBJ databases">
        <title>Phylogenomic resolution of chytrid fungi.</title>
        <authorList>
            <person name="Stajich J.E."/>
            <person name="Amses K."/>
            <person name="Simmons R."/>
            <person name="Seto K."/>
            <person name="Myers J."/>
            <person name="Bonds A."/>
            <person name="Quandt C.A."/>
            <person name="Barry K."/>
            <person name="Liu P."/>
            <person name="Grigoriev I."/>
            <person name="Longcore J.E."/>
            <person name="James T.Y."/>
        </authorList>
    </citation>
    <scope>NUCLEOTIDE SEQUENCE</scope>
    <source>
        <strain evidence="3">JEL0513</strain>
    </source>
</reference>
<dbReference type="Pfam" id="PF00400">
    <property type="entry name" value="WD40"/>
    <property type="match status" value="3"/>
</dbReference>
<dbReference type="SMART" id="SM00320">
    <property type="entry name" value="WD40"/>
    <property type="match status" value="5"/>
</dbReference>
<gene>
    <name evidence="3" type="ORF">HK100_008063</name>
</gene>
<dbReference type="PANTHER" id="PTHR44675">
    <property type="entry name" value="PAK1 INTERACTING PROTEIN 1"/>
    <property type="match status" value="1"/>
</dbReference>
<feature type="non-terminal residue" evidence="3">
    <location>
        <position position="414"/>
    </location>
</feature>
<keyword evidence="1" id="KW-0853">WD repeat</keyword>
<organism evidence="3 4">
    <name type="scientific">Physocladia obscura</name>
    <dbReference type="NCBI Taxonomy" id="109957"/>
    <lineage>
        <taxon>Eukaryota</taxon>
        <taxon>Fungi</taxon>
        <taxon>Fungi incertae sedis</taxon>
        <taxon>Chytridiomycota</taxon>
        <taxon>Chytridiomycota incertae sedis</taxon>
        <taxon>Chytridiomycetes</taxon>
        <taxon>Chytridiales</taxon>
        <taxon>Chytriomycetaceae</taxon>
        <taxon>Physocladia</taxon>
    </lineage>
</organism>
<evidence type="ECO:0000313" key="4">
    <source>
        <dbReference type="Proteomes" id="UP001211907"/>
    </source>
</evidence>
<feature type="compositionally biased region" description="Basic and acidic residues" evidence="2">
    <location>
        <begin position="322"/>
        <end position="332"/>
    </location>
</feature>
<feature type="repeat" description="WD" evidence="1">
    <location>
        <begin position="36"/>
        <end position="77"/>
    </location>
</feature>
<evidence type="ECO:0000313" key="3">
    <source>
        <dbReference type="EMBL" id="KAJ3088356.1"/>
    </source>
</evidence>
<sequence>MLRVVLGSYERLLYGLDVTEQDNGTGGYNVNQTFTYPAHIASIRAIAVSHNAKLLATGSTDEHVKLYSLHRNKESGTLFHHTGTITDLAFHETGYLFTASEDTNIAIVRTSDWEVLKVLKGHTTAIQSISIHPSGKLLLSVSIDGYLRTWDTAKASCAYTLKMPIARPVKVCWSKCGLFYAVLFEAGVLCFAVATGKEVLRNTALGRLCCMDFVENEGKPVLIVSGDSKKVSIFSPSSTEISGNLITTISLTSNHSVRIKDLSIAQLGTRQILVTCSSDGAIFGWDLGKGVKDADFGAPLFNFDAKVRLTCCKVAYQAPGKETKKNEDKMERDNDEDDEDDDDDDDGGQVVVAVGKEVEKPKSKRQQKKEPRVLVSYENDDSKNLSEPLLTQGPTPVVGSKTDGRSKILSKMNS</sequence>
<evidence type="ECO:0000256" key="1">
    <source>
        <dbReference type="PROSITE-ProRule" id="PRU00221"/>
    </source>
</evidence>
<dbReference type="InterPro" id="IPR051959">
    <property type="entry name" value="PAK1-Kinase_Regulator"/>
</dbReference>
<comment type="caution">
    <text evidence="3">The sequence shown here is derived from an EMBL/GenBank/DDBJ whole genome shotgun (WGS) entry which is preliminary data.</text>
</comment>
<feature type="region of interest" description="Disordered" evidence="2">
    <location>
        <begin position="322"/>
        <end position="414"/>
    </location>
</feature>